<dbReference type="RefSeq" id="XP_002172545.2">
    <property type="nucleotide sequence ID" value="XM_002172509.2"/>
</dbReference>
<feature type="region of interest" description="Disordered" evidence="4">
    <location>
        <begin position="1"/>
        <end position="22"/>
    </location>
</feature>
<evidence type="ECO:0000256" key="3">
    <source>
        <dbReference type="SAM" id="Coils"/>
    </source>
</evidence>
<keyword evidence="3" id="KW-0175">Coiled coil</keyword>
<evidence type="ECO:0000259" key="5">
    <source>
        <dbReference type="Pfam" id="PF09732"/>
    </source>
</evidence>
<dbReference type="HOGENOM" id="CLU_011759_3_0_1"/>
<dbReference type="Pfam" id="PF09732">
    <property type="entry name" value="CactinC_cactus"/>
    <property type="match status" value="1"/>
</dbReference>
<evidence type="ECO:0000256" key="2">
    <source>
        <dbReference type="ARBA" id="ARBA00034534"/>
    </source>
</evidence>
<dbReference type="Proteomes" id="UP000001744">
    <property type="component" value="Unassembled WGS sequence"/>
</dbReference>
<dbReference type="JaponicusDB" id="SJAG_05224">
    <property type="gene designation" value="cay1"/>
</dbReference>
<evidence type="ECO:0000256" key="4">
    <source>
        <dbReference type="SAM" id="MobiDB-lite"/>
    </source>
</evidence>
<feature type="compositionally biased region" description="Low complexity" evidence="4">
    <location>
        <begin position="1"/>
        <end position="16"/>
    </location>
</feature>
<dbReference type="GO" id="GO:0005737">
    <property type="term" value="C:cytoplasm"/>
    <property type="evidence" value="ECO:0000318"/>
    <property type="project" value="GO_Central"/>
</dbReference>
<dbReference type="eggNOG" id="KOG2370">
    <property type="taxonomic scope" value="Eukaryota"/>
</dbReference>
<feature type="domain" description="Splicing factor cactin central" evidence="6">
    <location>
        <begin position="44"/>
        <end position="221"/>
    </location>
</feature>
<dbReference type="OMA" id="RNRRYWE"/>
<dbReference type="GO" id="GO:0000380">
    <property type="term" value="P:alternative mRNA splicing, via spliceosome"/>
    <property type="evidence" value="ECO:0007669"/>
    <property type="project" value="EnsemblFungi"/>
</dbReference>
<protein>
    <recommendedName>
        <fullName evidence="2">Splicing factor Cactin</fullName>
    </recommendedName>
</protein>
<name>B6K0A2_SCHJY</name>
<accession>B6K0A2</accession>
<sequence length="499" mass="59155">MSYPYNKRSSSRSPSRYSKRFRERDDDLSIRRHLTSKDTAENELERENKFLLIQYYERAALRLSQNRSKPIDHLLVSISTILGVDERVRHFEPDLMSVCDPIDLIENNSVEELETLGQQCLELERLEGGHREKQKFWLTVHDFVDLELKKARASRDSKRSIAIVLDDVQKLLQGKSHEALVRLENQIKQKLRSNAPIDTDYWEGLLLHLKEFKVRAYLSELFSETLQQNRTKQNEEQLQQAKDDLHQLQQMKKLAENEYYRINLDPAPLLRQEQLPQGLKPIEEEQYTHMLETKRKRVTDATYIPLLNSKPKVRTSKLVSTSIEEDTFWRMTKERLEREYLKAGDADEADLENELETEQAPVSISANGVSLKKPKYYNRVLLGFEWNSYNQAHYNEEHPPPKAVQGYRFNIFYPDLIGTGRAPTYRIERNRSRKQRDEQQTEETCVIRFIAGEPYQDIAFRIVDRDWDYSSKRHRGFKNSFENGVLCLHFQFKRVYYKK</sequence>
<evidence type="ECO:0000313" key="7">
    <source>
        <dbReference type="EMBL" id="EEB06252.2"/>
    </source>
</evidence>
<dbReference type="Pfam" id="PF10312">
    <property type="entry name" value="Cactin_mid"/>
    <property type="match status" value="1"/>
</dbReference>
<evidence type="ECO:0000313" key="8">
    <source>
        <dbReference type="JaponicusDB" id="SJAG_05224"/>
    </source>
</evidence>
<dbReference type="AlphaFoldDB" id="B6K0A2"/>
<evidence type="ECO:0000256" key="1">
    <source>
        <dbReference type="ARBA" id="ARBA00006895"/>
    </source>
</evidence>
<dbReference type="SMART" id="SM01050">
    <property type="entry name" value="CactinC_cactus"/>
    <property type="match status" value="1"/>
</dbReference>
<dbReference type="InterPro" id="IPR018816">
    <property type="entry name" value="Cactin_central"/>
</dbReference>
<gene>
    <name evidence="8" type="primary">cay1</name>
    <name evidence="7" type="ORF">SJAG_05224</name>
</gene>
<organism evidence="7 9">
    <name type="scientific">Schizosaccharomyces japonicus (strain yFS275 / FY16936)</name>
    <name type="common">Fission yeast</name>
    <dbReference type="NCBI Taxonomy" id="402676"/>
    <lineage>
        <taxon>Eukaryota</taxon>
        <taxon>Fungi</taxon>
        <taxon>Dikarya</taxon>
        <taxon>Ascomycota</taxon>
        <taxon>Taphrinomycotina</taxon>
        <taxon>Schizosaccharomycetes</taxon>
        <taxon>Schizosaccharomycetales</taxon>
        <taxon>Schizosaccharomycetaceae</taxon>
        <taxon>Schizosaccharomyces</taxon>
    </lineage>
</organism>
<dbReference type="InterPro" id="IPR019134">
    <property type="entry name" value="Cactin_C"/>
</dbReference>
<keyword evidence="9" id="KW-1185">Reference proteome</keyword>
<dbReference type="STRING" id="402676.B6K0A2"/>
<dbReference type="GeneID" id="7052369"/>
<feature type="coiled-coil region" evidence="3">
    <location>
        <begin position="231"/>
        <end position="258"/>
    </location>
</feature>
<dbReference type="PANTHER" id="PTHR21737">
    <property type="entry name" value="POLYGLUTAMINE BINDING PROTEIN 1/MARVEL MEMBRANE-ASSOCIATING DOMAIN CONTAINING 3"/>
    <property type="match status" value="1"/>
</dbReference>
<dbReference type="GO" id="GO:0005681">
    <property type="term" value="C:spliceosomal complex"/>
    <property type="evidence" value="ECO:0000318"/>
    <property type="project" value="GO_Central"/>
</dbReference>
<dbReference type="EMBL" id="KE651168">
    <property type="protein sequence ID" value="EEB06252.2"/>
    <property type="molecule type" value="Genomic_DNA"/>
</dbReference>
<dbReference type="PANTHER" id="PTHR21737:SF4">
    <property type="entry name" value="SPLICING FACTOR CACTIN"/>
    <property type="match status" value="1"/>
</dbReference>
<dbReference type="OrthoDB" id="265955at2759"/>
<comment type="similarity">
    <text evidence="1">Belongs to the CACTIN family.</text>
</comment>
<reference evidence="7 9" key="1">
    <citation type="journal article" date="2011" name="Science">
        <title>Comparative functional genomics of the fission yeasts.</title>
        <authorList>
            <person name="Rhind N."/>
            <person name="Chen Z."/>
            <person name="Yassour M."/>
            <person name="Thompson D.A."/>
            <person name="Haas B.J."/>
            <person name="Habib N."/>
            <person name="Wapinski I."/>
            <person name="Roy S."/>
            <person name="Lin M.F."/>
            <person name="Heiman D.I."/>
            <person name="Young S.K."/>
            <person name="Furuya K."/>
            <person name="Guo Y."/>
            <person name="Pidoux A."/>
            <person name="Chen H.M."/>
            <person name="Robbertse B."/>
            <person name="Goldberg J.M."/>
            <person name="Aoki K."/>
            <person name="Bayne E.H."/>
            <person name="Berlin A.M."/>
            <person name="Desjardins C.A."/>
            <person name="Dobbs E."/>
            <person name="Dukaj L."/>
            <person name="Fan L."/>
            <person name="FitzGerald M.G."/>
            <person name="French C."/>
            <person name="Gujja S."/>
            <person name="Hansen K."/>
            <person name="Keifenheim D."/>
            <person name="Levin J.Z."/>
            <person name="Mosher R.A."/>
            <person name="Mueller C.A."/>
            <person name="Pfiffner J."/>
            <person name="Priest M."/>
            <person name="Russ C."/>
            <person name="Smialowska A."/>
            <person name="Swoboda P."/>
            <person name="Sykes S.M."/>
            <person name="Vaughn M."/>
            <person name="Vengrova S."/>
            <person name="Yoder R."/>
            <person name="Zeng Q."/>
            <person name="Allshire R."/>
            <person name="Baulcombe D."/>
            <person name="Birren B.W."/>
            <person name="Brown W."/>
            <person name="Ekwall K."/>
            <person name="Kellis M."/>
            <person name="Leatherwood J."/>
            <person name="Levin H."/>
            <person name="Margalit H."/>
            <person name="Martienssen R."/>
            <person name="Nieduszynski C.A."/>
            <person name="Spatafora J.W."/>
            <person name="Friedman N."/>
            <person name="Dalgaard J.Z."/>
            <person name="Baumann P."/>
            <person name="Niki H."/>
            <person name="Regev A."/>
            <person name="Nusbaum C."/>
        </authorList>
    </citation>
    <scope>NUCLEOTIDE SEQUENCE [LARGE SCALE GENOMIC DNA]</scope>
    <source>
        <strain evidence="9">yFS275 / FY16936</strain>
    </source>
</reference>
<proteinExistence type="inferred from homology"/>
<evidence type="ECO:0000313" key="9">
    <source>
        <dbReference type="Proteomes" id="UP000001744"/>
    </source>
</evidence>
<dbReference type="GO" id="GO:0045292">
    <property type="term" value="P:mRNA cis splicing, via spliceosome"/>
    <property type="evidence" value="ECO:0000318"/>
    <property type="project" value="GO_Central"/>
</dbReference>
<dbReference type="VEuPathDB" id="FungiDB:SJAG_05224"/>
<evidence type="ECO:0000259" key="6">
    <source>
        <dbReference type="Pfam" id="PF10312"/>
    </source>
</evidence>
<feature type="domain" description="Splicing factor Cactin C-terminal" evidence="5">
    <location>
        <begin position="368"/>
        <end position="499"/>
    </location>
</feature>